<name>A0A151PEM3_ALLMI</name>
<organism evidence="1 2">
    <name type="scientific">Alligator mississippiensis</name>
    <name type="common">American alligator</name>
    <dbReference type="NCBI Taxonomy" id="8496"/>
    <lineage>
        <taxon>Eukaryota</taxon>
        <taxon>Metazoa</taxon>
        <taxon>Chordata</taxon>
        <taxon>Craniata</taxon>
        <taxon>Vertebrata</taxon>
        <taxon>Euteleostomi</taxon>
        <taxon>Archelosauria</taxon>
        <taxon>Archosauria</taxon>
        <taxon>Crocodylia</taxon>
        <taxon>Alligatoridae</taxon>
        <taxon>Alligatorinae</taxon>
        <taxon>Alligator</taxon>
    </lineage>
</organism>
<gene>
    <name evidence="1" type="ORF">Y1Q_0019620</name>
</gene>
<comment type="caution">
    <text evidence="1">The sequence shown here is derived from an EMBL/GenBank/DDBJ whole genome shotgun (WGS) entry which is preliminary data.</text>
</comment>
<proteinExistence type="predicted"/>
<dbReference type="AlphaFoldDB" id="A0A151PEM3"/>
<dbReference type="EMBL" id="AKHW03000416">
    <property type="protein sequence ID" value="KYO47488.1"/>
    <property type="molecule type" value="Genomic_DNA"/>
</dbReference>
<dbReference type="Proteomes" id="UP000050525">
    <property type="component" value="Unassembled WGS sequence"/>
</dbReference>
<keyword evidence="2" id="KW-1185">Reference proteome</keyword>
<sequence length="79" mass="9156">MCRIQWRILATGFLDHAIWSKKAVNYGHPKVLLVLGRENPNGHPYLLLHARVQEEGVNDIENLRLIMAHQEIVTVQYAR</sequence>
<evidence type="ECO:0000313" key="2">
    <source>
        <dbReference type="Proteomes" id="UP000050525"/>
    </source>
</evidence>
<accession>A0A151PEM3</accession>
<reference evidence="1 2" key="1">
    <citation type="journal article" date="2012" name="Genome Biol.">
        <title>Sequencing three crocodilian genomes to illuminate the evolution of archosaurs and amniotes.</title>
        <authorList>
            <person name="St John J.A."/>
            <person name="Braun E.L."/>
            <person name="Isberg S.R."/>
            <person name="Miles L.G."/>
            <person name="Chong A.Y."/>
            <person name="Gongora J."/>
            <person name="Dalzell P."/>
            <person name="Moran C."/>
            <person name="Bed'hom B."/>
            <person name="Abzhanov A."/>
            <person name="Burgess S.C."/>
            <person name="Cooksey A.M."/>
            <person name="Castoe T.A."/>
            <person name="Crawford N.G."/>
            <person name="Densmore L.D."/>
            <person name="Drew J.C."/>
            <person name="Edwards S.V."/>
            <person name="Faircloth B.C."/>
            <person name="Fujita M.K."/>
            <person name="Greenwold M.J."/>
            <person name="Hoffmann F.G."/>
            <person name="Howard J.M."/>
            <person name="Iguchi T."/>
            <person name="Janes D.E."/>
            <person name="Khan S.Y."/>
            <person name="Kohno S."/>
            <person name="de Koning A.J."/>
            <person name="Lance S.L."/>
            <person name="McCarthy F.M."/>
            <person name="McCormack J.E."/>
            <person name="Merchant M.E."/>
            <person name="Peterson D.G."/>
            <person name="Pollock D.D."/>
            <person name="Pourmand N."/>
            <person name="Raney B.J."/>
            <person name="Roessler K.A."/>
            <person name="Sanford J.R."/>
            <person name="Sawyer R.H."/>
            <person name="Schmidt C.J."/>
            <person name="Triplett E.W."/>
            <person name="Tuberville T.D."/>
            <person name="Venegas-Anaya M."/>
            <person name="Howard J.T."/>
            <person name="Jarvis E.D."/>
            <person name="Guillette L.J.Jr."/>
            <person name="Glenn T.C."/>
            <person name="Green R.E."/>
            <person name="Ray D.A."/>
        </authorList>
    </citation>
    <scope>NUCLEOTIDE SEQUENCE [LARGE SCALE GENOMIC DNA]</scope>
    <source>
        <strain evidence="1">KSC_2009_1</strain>
    </source>
</reference>
<protein>
    <submittedName>
        <fullName evidence="1">Uncharacterized protein</fullName>
    </submittedName>
</protein>
<evidence type="ECO:0000313" key="1">
    <source>
        <dbReference type="EMBL" id="KYO47488.1"/>
    </source>
</evidence>